<evidence type="ECO:0000259" key="2">
    <source>
        <dbReference type="Pfam" id="PF01636"/>
    </source>
</evidence>
<keyword evidence="4" id="KW-1185">Reference proteome</keyword>
<dbReference type="InterPro" id="IPR002575">
    <property type="entry name" value="Aminoglycoside_PTrfase"/>
</dbReference>
<evidence type="ECO:0000256" key="1">
    <source>
        <dbReference type="SAM" id="MobiDB-lite"/>
    </source>
</evidence>
<dbReference type="OMA" id="GKPYMIQ"/>
<reference evidence="3 4" key="1">
    <citation type="journal article" date="2009" name="PLoS Genet.">
        <title>The genome of Nectria haematococca: contribution of supernumerary chromosomes to gene expansion.</title>
        <authorList>
            <person name="Coleman J.J."/>
            <person name="Rounsley S.D."/>
            <person name="Rodriguez-Carres M."/>
            <person name="Kuo A."/>
            <person name="Wasmann C.C."/>
            <person name="Grimwood J."/>
            <person name="Schmutz J."/>
            <person name="Taga M."/>
            <person name="White G.J."/>
            <person name="Zhou S."/>
            <person name="Schwartz D.C."/>
            <person name="Freitag M."/>
            <person name="Ma L.J."/>
            <person name="Danchin E.G."/>
            <person name="Henrissat B."/>
            <person name="Coutinho P.M."/>
            <person name="Nelson D.R."/>
            <person name="Straney D."/>
            <person name="Napoli C.A."/>
            <person name="Barker B.M."/>
            <person name="Gribskov M."/>
            <person name="Rep M."/>
            <person name="Kroken S."/>
            <person name="Molnar I."/>
            <person name="Rensing C."/>
            <person name="Kennell J.C."/>
            <person name="Zamora J."/>
            <person name="Farman M.L."/>
            <person name="Selker E.U."/>
            <person name="Salamov A."/>
            <person name="Shapiro H."/>
            <person name="Pangilinan J."/>
            <person name="Lindquist E."/>
            <person name="Lamers C."/>
            <person name="Grigoriev I.V."/>
            <person name="Geiser D.M."/>
            <person name="Covert S.F."/>
            <person name="Temporini E."/>
            <person name="Vanetten H.D."/>
        </authorList>
    </citation>
    <scope>NUCLEOTIDE SEQUENCE [LARGE SCALE GENOMIC DNA]</scope>
    <source>
        <strain evidence="4">ATCC MYA-4622 / CBS 123669 / FGSC 9596 / NRRL 45880 / 77-13-4</strain>
    </source>
</reference>
<organism evidence="3 4">
    <name type="scientific">Fusarium vanettenii (strain ATCC MYA-4622 / CBS 123669 / FGSC 9596 / NRRL 45880 / 77-13-4)</name>
    <name type="common">Fusarium solani subsp. pisi</name>
    <dbReference type="NCBI Taxonomy" id="660122"/>
    <lineage>
        <taxon>Eukaryota</taxon>
        <taxon>Fungi</taxon>
        <taxon>Dikarya</taxon>
        <taxon>Ascomycota</taxon>
        <taxon>Pezizomycotina</taxon>
        <taxon>Sordariomycetes</taxon>
        <taxon>Hypocreomycetidae</taxon>
        <taxon>Hypocreales</taxon>
        <taxon>Nectriaceae</taxon>
        <taxon>Fusarium</taxon>
        <taxon>Fusarium solani species complex</taxon>
        <taxon>Fusarium vanettenii</taxon>
    </lineage>
</organism>
<feature type="region of interest" description="Disordered" evidence="1">
    <location>
        <begin position="69"/>
        <end position="102"/>
    </location>
</feature>
<dbReference type="OrthoDB" id="10003767at2759"/>
<feature type="region of interest" description="Disordered" evidence="1">
    <location>
        <begin position="434"/>
        <end position="460"/>
    </location>
</feature>
<feature type="region of interest" description="Disordered" evidence="1">
    <location>
        <begin position="1"/>
        <end position="21"/>
    </location>
</feature>
<dbReference type="RefSeq" id="XP_003046389.1">
    <property type="nucleotide sequence ID" value="XM_003046343.1"/>
</dbReference>
<dbReference type="Proteomes" id="UP000005206">
    <property type="component" value="Chromosome 2"/>
</dbReference>
<feature type="compositionally biased region" description="Polar residues" evidence="1">
    <location>
        <begin position="1"/>
        <end position="14"/>
    </location>
</feature>
<dbReference type="InterPro" id="IPR011009">
    <property type="entry name" value="Kinase-like_dom_sf"/>
</dbReference>
<dbReference type="HOGENOM" id="CLU_043317_0_0_1"/>
<dbReference type="KEGG" id="nhe:NECHADRAFT_76073"/>
<dbReference type="eggNOG" id="ENOG502SSYN">
    <property type="taxonomic scope" value="Eukaryota"/>
</dbReference>
<name>C7Z6E4_FUSV7</name>
<proteinExistence type="predicted"/>
<dbReference type="VEuPathDB" id="FungiDB:NECHADRAFT_76073"/>
<dbReference type="AlphaFoldDB" id="C7Z6E4"/>
<dbReference type="PANTHER" id="PTHR21310:SF56">
    <property type="entry name" value="AMINOGLYCOSIDE PHOSPHOTRANSFERASE DOMAIN-CONTAINING PROTEIN"/>
    <property type="match status" value="1"/>
</dbReference>
<dbReference type="GeneID" id="9668667"/>
<dbReference type="SUPFAM" id="SSF56112">
    <property type="entry name" value="Protein kinase-like (PK-like)"/>
    <property type="match status" value="1"/>
</dbReference>
<dbReference type="PANTHER" id="PTHR21310">
    <property type="entry name" value="AMINOGLYCOSIDE PHOSPHOTRANSFERASE-RELATED-RELATED"/>
    <property type="match status" value="1"/>
</dbReference>
<sequence length="460" mass="52008">MSESVRSATPTSSAEYEEHEPFQTFRDKVRQLCGLLWPSYNLDDIRIERMKGGFSNRVIAIHVPEKPAATLEEPAVAPEPPPPSDIKDAEKGGSAPSEENSLLFKGSLGPGDYVLRVPRFHSAHLDYDKCILDLASTYTAVGIPHVVAIEEDSSAANPIGQPYILQQRLPGQRLDDIWNKLNHQQRLQVTKDVANFFLDVQKATNSSGGLPDFKESNSCPHAIPTKDFKFVEDHEDSKRPIKPQHPVNMLCERLLRWHEKYSGPGFGEGPWLGLIEMVKSMQTLHKTFGPDTPTYHFHHGDLFPRNIMVDTPDDQTATVTGILDWDEAHYAPAIVAFAPPAWLWLEAYWSDDIEDYINEEAIWEFAEEKPENDEAKELQAVFEETVGLEFLRYAYSPESCEARKIWHSAKESIGRSWVIDELSQMLAAWRLGEEGDMENGQDEHTTPINTPPTDDEEFSP</sequence>
<feature type="domain" description="Aminoglycoside phosphotransferase" evidence="2">
    <location>
        <begin position="108"/>
        <end position="360"/>
    </location>
</feature>
<evidence type="ECO:0000313" key="3">
    <source>
        <dbReference type="EMBL" id="EEU40676.1"/>
    </source>
</evidence>
<evidence type="ECO:0000313" key="4">
    <source>
        <dbReference type="Proteomes" id="UP000005206"/>
    </source>
</evidence>
<accession>C7Z6E4</accession>
<dbReference type="InParanoid" id="C7Z6E4"/>
<dbReference type="Gene3D" id="3.90.1200.10">
    <property type="match status" value="1"/>
</dbReference>
<dbReference type="InterPro" id="IPR051678">
    <property type="entry name" value="AGP_Transferase"/>
</dbReference>
<dbReference type="Pfam" id="PF01636">
    <property type="entry name" value="APH"/>
    <property type="match status" value="1"/>
</dbReference>
<protein>
    <recommendedName>
        <fullName evidence="2">Aminoglycoside phosphotransferase domain-containing protein</fullName>
    </recommendedName>
</protein>
<gene>
    <name evidence="3" type="ORF">NECHADRAFT_76073</name>
</gene>
<dbReference type="EMBL" id="GG698910">
    <property type="protein sequence ID" value="EEU40676.1"/>
    <property type="molecule type" value="Genomic_DNA"/>
</dbReference>